<proteinExistence type="predicted"/>
<sequence length="208" mass="22221">MKSTDRDVYGPLGICRGTIRPVCLRREGFALRQTMQPFKNIPDINQILTREKCWNQVDKCSTGGAKFDREFPPLSGENWNNLTSGQAPATLCQPPATPRKPPASLTPVQRAPAAQPATSHPPAQAGTSGPAASPPPARQPPASLPPACLAPAGHLLAHPSPQRTRCLPPGHPPAPRAPANCQLPTWVPGPTPQPTKTHHDTHPIRKVP</sequence>
<dbReference type="EMBL" id="QTSX02005514">
    <property type="protein sequence ID" value="KAJ9059684.1"/>
    <property type="molecule type" value="Genomic_DNA"/>
</dbReference>
<protein>
    <submittedName>
        <fullName evidence="1">Uncharacterized protein</fullName>
    </submittedName>
</protein>
<reference evidence="1" key="1">
    <citation type="submission" date="2022-04" db="EMBL/GenBank/DDBJ databases">
        <title>Genome of the entomopathogenic fungus Entomophthora muscae.</title>
        <authorList>
            <person name="Elya C."/>
            <person name="Lovett B.R."/>
            <person name="Lee E."/>
            <person name="Macias A.M."/>
            <person name="Hajek A.E."/>
            <person name="De Bivort B.L."/>
            <person name="Kasson M.T."/>
            <person name="De Fine Licht H.H."/>
            <person name="Stajich J.E."/>
        </authorList>
    </citation>
    <scope>NUCLEOTIDE SEQUENCE</scope>
    <source>
        <strain evidence="1">Berkeley</strain>
    </source>
</reference>
<comment type="caution">
    <text evidence="1">The sequence shown here is derived from an EMBL/GenBank/DDBJ whole genome shotgun (WGS) entry which is preliminary data.</text>
</comment>
<evidence type="ECO:0000313" key="1">
    <source>
        <dbReference type="EMBL" id="KAJ9059684.1"/>
    </source>
</evidence>
<keyword evidence="2" id="KW-1185">Reference proteome</keyword>
<organism evidence="1 2">
    <name type="scientific">Entomophthora muscae</name>
    <dbReference type="NCBI Taxonomy" id="34485"/>
    <lineage>
        <taxon>Eukaryota</taxon>
        <taxon>Fungi</taxon>
        <taxon>Fungi incertae sedis</taxon>
        <taxon>Zoopagomycota</taxon>
        <taxon>Entomophthoromycotina</taxon>
        <taxon>Entomophthoromycetes</taxon>
        <taxon>Entomophthorales</taxon>
        <taxon>Entomophthoraceae</taxon>
        <taxon>Entomophthora</taxon>
    </lineage>
</organism>
<evidence type="ECO:0000313" key="2">
    <source>
        <dbReference type="Proteomes" id="UP001165960"/>
    </source>
</evidence>
<dbReference type="Proteomes" id="UP001165960">
    <property type="component" value="Unassembled WGS sequence"/>
</dbReference>
<accession>A0ACC2SBP2</accession>
<gene>
    <name evidence="1" type="ORF">DSO57_1038880</name>
</gene>
<name>A0ACC2SBP2_9FUNG</name>